<keyword evidence="5" id="KW-0808">Transferase</keyword>
<dbReference type="CDD" id="cd01335">
    <property type="entry name" value="Radical_SAM"/>
    <property type="match status" value="1"/>
</dbReference>
<dbReference type="GO" id="GO:0106261">
    <property type="term" value="F:tRNA uridine(34) acetyltransferase activity"/>
    <property type="evidence" value="ECO:0007669"/>
    <property type="project" value="UniProtKB-EC"/>
</dbReference>
<organism evidence="17 18">
    <name type="scientific">Nitrosopumilus piranensis</name>
    <dbReference type="NCBI Taxonomy" id="1582439"/>
    <lineage>
        <taxon>Archaea</taxon>
        <taxon>Nitrososphaerota</taxon>
        <taxon>Nitrososphaeria</taxon>
        <taxon>Nitrosopumilales</taxon>
        <taxon>Nitrosopumilaceae</taxon>
        <taxon>Nitrosopumilus</taxon>
    </lineage>
</organism>
<evidence type="ECO:0000256" key="1">
    <source>
        <dbReference type="ARBA" id="ARBA00005217"/>
    </source>
</evidence>
<dbReference type="PROSITE" id="PS51918">
    <property type="entry name" value="RADICAL_SAM"/>
    <property type="match status" value="1"/>
</dbReference>
<dbReference type="PIRSF" id="PIRSF005669">
    <property type="entry name" value="Hist_AcTrfase_ELP3"/>
    <property type="match status" value="1"/>
</dbReference>
<dbReference type="InterPro" id="IPR007197">
    <property type="entry name" value="rSAM"/>
</dbReference>
<evidence type="ECO:0000256" key="7">
    <source>
        <dbReference type="ARBA" id="ARBA00022694"/>
    </source>
</evidence>
<dbReference type="PATRIC" id="fig|1582439.9.peg.1734"/>
<dbReference type="InterPro" id="IPR034687">
    <property type="entry name" value="ELP3-like"/>
</dbReference>
<dbReference type="InterPro" id="IPR006638">
    <property type="entry name" value="Elp3/MiaA/NifB-like_rSAM"/>
</dbReference>
<comment type="cofactor">
    <cofactor evidence="15">
        <name>[4Fe-4S] cluster</name>
        <dbReference type="ChEBI" id="CHEBI:49883"/>
    </cofactor>
    <text evidence="15">Binds 1 [4Fe-4S] cluster. The cluster is coordinated with 3 cysteines and an exchangeable S-adenosyl-L-methionine.</text>
</comment>
<dbReference type="Pfam" id="PF04055">
    <property type="entry name" value="Radical_SAM"/>
    <property type="match status" value="1"/>
</dbReference>
<reference evidence="18" key="1">
    <citation type="submission" date="2015-02" db="EMBL/GenBank/DDBJ databases">
        <title>Characterization of two novel Thaumarchaeota isolated from the Northern Adriatic Sea.</title>
        <authorList>
            <person name="Bayer B."/>
            <person name="Vojvoda J."/>
            <person name="Offre P."/>
            <person name="Srivastava A."/>
            <person name="Elisabeth N."/>
            <person name="Garcia J.A.L."/>
            <person name="Schleper C."/>
            <person name="Herndl G.J."/>
        </authorList>
    </citation>
    <scope>NUCLEOTIDE SEQUENCE [LARGE SCALE GENOMIC DNA]</scope>
    <source>
        <strain evidence="18">D3C</strain>
    </source>
</reference>
<evidence type="ECO:0000256" key="13">
    <source>
        <dbReference type="ARBA" id="ARBA00044771"/>
    </source>
</evidence>
<dbReference type="GeneID" id="41600787"/>
<feature type="binding site" evidence="15">
    <location>
        <position position="99"/>
    </location>
    <ligand>
        <name>[4Fe-4S] cluster</name>
        <dbReference type="ChEBI" id="CHEBI:49883"/>
        <note>4Fe-4S-S-AdoMet</note>
    </ligand>
</feature>
<dbReference type="GO" id="GO:0046872">
    <property type="term" value="F:metal ion binding"/>
    <property type="evidence" value="ECO:0007669"/>
    <property type="project" value="UniProtKB-KW"/>
</dbReference>
<dbReference type="SUPFAM" id="SSF102114">
    <property type="entry name" value="Radical SAM enzymes"/>
    <property type="match status" value="1"/>
</dbReference>
<keyword evidence="8 15" id="KW-0479">Metal-binding</keyword>
<evidence type="ECO:0000256" key="14">
    <source>
        <dbReference type="ARBA" id="ARBA00047372"/>
    </source>
</evidence>
<evidence type="ECO:0000256" key="10">
    <source>
        <dbReference type="ARBA" id="ARBA00023004"/>
    </source>
</evidence>
<dbReference type="InterPro" id="IPR039661">
    <property type="entry name" value="ELP3"/>
</dbReference>
<dbReference type="GO" id="GO:0051539">
    <property type="term" value="F:4 iron, 4 sulfur cluster binding"/>
    <property type="evidence" value="ECO:0007669"/>
    <property type="project" value="UniProtKB-KW"/>
</dbReference>
<dbReference type="RefSeq" id="WP_148703662.1">
    <property type="nucleotide sequence ID" value="NZ_CP010868.1"/>
</dbReference>
<dbReference type="InterPro" id="IPR013785">
    <property type="entry name" value="Aldolase_TIM"/>
</dbReference>
<keyword evidence="7" id="KW-0819">tRNA processing</keyword>
<evidence type="ECO:0000256" key="4">
    <source>
        <dbReference type="ARBA" id="ARBA00022555"/>
    </source>
</evidence>
<evidence type="ECO:0000259" key="16">
    <source>
        <dbReference type="PROSITE" id="PS51918"/>
    </source>
</evidence>
<feature type="binding site" evidence="15">
    <location>
        <position position="96"/>
    </location>
    <ligand>
        <name>[4Fe-4S] cluster</name>
        <dbReference type="ChEBI" id="CHEBI:49883"/>
        <note>4Fe-4S-S-AdoMet</note>
    </ligand>
</feature>
<dbReference type="SFLD" id="SFLDS00029">
    <property type="entry name" value="Radical_SAM"/>
    <property type="match status" value="1"/>
</dbReference>
<evidence type="ECO:0000256" key="12">
    <source>
        <dbReference type="ARBA" id="ARBA00023315"/>
    </source>
</evidence>
<keyword evidence="11 15" id="KW-0411">Iron-sulfur</keyword>
<proteinExistence type="inferred from homology"/>
<sequence>MSKLDSIFSKACSEITQNLLTINEPNKKQVKEEIKKICAKYSLERIPRNHEILSMASESEFDKLKKVLLKKPAKTASGVAVVALMPKPFACPHGRCTYCPGGIEFNSPNSYTGKEPSTLNAIENEYDPKLQITTKIDKLIAFGHDPSKMEIVIVGGTFLFMPKDYQENFIKSCYDALNGTDSKNLQEAKSSNEHASIRNVGFTIETKPDYCKKEHVDWMLDYGITRIEIGVQSLQERVYDIVNRGHNYNDVIESFQISKDAGYKIVAHMMPGLPSMTPKEDITDFKKLFSDSQLRPDMLKIYPSLVIENTPMYKEYKDGKYTPYSDEDMINVLTEVKKDIPKWVRIMRVQREISPNEIIAGPKSGNLRQIVHQNLAKQGTKCKCIRCREAGLNKKSEPKDIKLNRINYDSSGGKEVFLSYEDNNESIYGFLRLRKPSNDAHRDEVGTNSCIVRELHVYGKSVKIGQKEESEIQHSGLGKNLMKEAERISKEELDAKKLLVISAVGTREYYQKLGYSLYGPYMSKILNKG</sequence>
<reference evidence="17 18" key="3">
    <citation type="journal article" date="2019" name="Int. J. Syst. Evol. Microbiol.">
        <title>Nitrosopumilus adriaticus sp. nov. and Nitrosopumilus piranensis sp. nov., two ammonia-oxidizing archaea from the Adriatic Sea and members of the class Nitrososphaeria.</title>
        <authorList>
            <person name="Bayer B."/>
            <person name="Vojvoda J."/>
            <person name="Reinthaler T."/>
            <person name="Reyes C."/>
            <person name="Pinto M."/>
            <person name="Herndl G.J."/>
        </authorList>
    </citation>
    <scope>NUCLEOTIDE SEQUENCE [LARGE SCALE GENOMIC DNA]</scope>
    <source>
        <strain evidence="17 18">D3C</strain>
    </source>
</reference>
<dbReference type="GO" id="GO:0000049">
    <property type="term" value="F:tRNA binding"/>
    <property type="evidence" value="ECO:0007669"/>
    <property type="project" value="UniProtKB-KW"/>
</dbReference>
<evidence type="ECO:0000256" key="9">
    <source>
        <dbReference type="ARBA" id="ARBA00022884"/>
    </source>
</evidence>
<evidence type="ECO:0000256" key="6">
    <source>
        <dbReference type="ARBA" id="ARBA00022691"/>
    </source>
</evidence>
<keyword evidence="6" id="KW-0949">S-adenosyl-L-methionine</keyword>
<feature type="domain" description="Radical SAM core" evidence="16">
    <location>
        <begin position="74"/>
        <end position="356"/>
    </location>
</feature>
<dbReference type="Pfam" id="PF23613">
    <property type="entry name" value="ELP3_N"/>
    <property type="match status" value="1"/>
</dbReference>
<keyword evidence="10 15" id="KW-0408">Iron</keyword>
<keyword evidence="4" id="KW-0820">tRNA-binding</keyword>
<dbReference type="Proteomes" id="UP000032027">
    <property type="component" value="Chromosome"/>
</dbReference>
<evidence type="ECO:0000256" key="3">
    <source>
        <dbReference type="ARBA" id="ARBA00022485"/>
    </source>
</evidence>
<keyword evidence="9" id="KW-0694">RNA-binding</keyword>
<dbReference type="SFLD" id="SFLDF00344">
    <property type="entry name" value="ELP3-like"/>
    <property type="match status" value="1"/>
</dbReference>
<keyword evidence="12" id="KW-0012">Acyltransferase</keyword>
<dbReference type="OrthoDB" id="49957at2157"/>
<dbReference type="NCBIfam" id="TIGR01211">
    <property type="entry name" value="ELP3"/>
    <property type="match status" value="1"/>
</dbReference>
<evidence type="ECO:0000256" key="5">
    <source>
        <dbReference type="ARBA" id="ARBA00022679"/>
    </source>
</evidence>
<accession>A0A0C5BX57</accession>
<reference evidence="17 18" key="2">
    <citation type="journal article" date="2016" name="ISME J.">
        <title>Physiological and genomic characterization of two novel marine thaumarchaeal strains indicates niche differentiation.</title>
        <authorList>
            <person name="Bayer B."/>
            <person name="Vojvoda J."/>
            <person name="Offre P."/>
            <person name="Alves R.J."/>
            <person name="Elisabeth N.H."/>
            <person name="Garcia J.A."/>
            <person name="Volland J.M."/>
            <person name="Srivastava A."/>
            <person name="Schleper C."/>
            <person name="Herndl G.J."/>
        </authorList>
    </citation>
    <scope>NUCLEOTIDE SEQUENCE [LARGE SCALE GENOMIC DNA]</scope>
    <source>
        <strain evidence="17 18">D3C</strain>
    </source>
</reference>
<dbReference type="KEGG" id="nid:NPIRD3C_1684"/>
<evidence type="ECO:0000313" key="18">
    <source>
        <dbReference type="Proteomes" id="UP000032027"/>
    </source>
</evidence>
<dbReference type="EMBL" id="CP010868">
    <property type="protein sequence ID" value="AJM92896.1"/>
    <property type="molecule type" value="Genomic_DNA"/>
</dbReference>
<dbReference type="SUPFAM" id="SSF55729">
    <property type="entry name" value="Acyl-CoA N-acyltransferases (Nat)"/>
    <property type="match status" value="1"/>
</dbReference>
<dbReference type="STRING" id="1582439.NPIRD3C_1684"/>
<dbReference type="AlphaFoldDB" id="A0A0C5BX57"/>
<evidence type="ECO:0000256" key="11">
    <source>
        <dbReference type="ARBA" id="ARBA00023014"/>
    </source>
</evidence>
<dbReference type="InterPro" id="IPR032432">
    <property type="entry name" value="Radical_SAM_C"/>
</dbReference>
<evidence type="ECO:0000256" key="15">
    <source>
        <dbReference type="PIRSR" id="PIRSR005669-1"/>
    </source>
</evidence>
<dbReference type="SMART" id="SM00729">
    <property type="entry name" value="Elp3"/>
    <property type="match status" value="1"/>
</dbReference>
<comment type="similarity">
    <text evidence="2">Belongs to the ELP3 family.</text>
</comment>
<evidence type="ECO:0000256" key="2">
    <source>
        <dbReference type="ARBA" id="ARBA00005494"/>
    </source>
</evidence>
<dbReference type="InterPro" id="IPR056591">
    <property type="entry name" value="ELP3-like_N"/>
</dbReference>
<dbReference type="GO" id="GO:0002926">
    <property type="term" value="P:tRNA wobble base 5-methoxycarbonylmethyl-2-thiouridinylation"/>
    <property type="evidence" value="ECO:0007669"/>
    <property type="project" value="TreeGrafter"/>
</dbReference>
<comment type="catalytic activity">
    <reaction evidence="14">
        <text>uridine(34) in tRNA + acetyl-CoA + S-adenosyl-L-methionine + H2O = 5-(carboxymethyl)uridine(34) in tRNA + 5'-deoxyadenosine + L-methionine + CoA + 2 H(+)</text>
        <dbReference type="Rhea" id="RHEA:61020"/>
        <dbReference type="Rhea" id="RHEA-COMP:10407"/>
        <dbReference type="Rhea" id="RHEA-COMP:11727"/>
        <dbReference type="ChEBI" id="CHEBI:15377"/>
        <dbReference type="ChEBI" id="CHEBI:15378"/>
        <dbReference type="ChEBI" id="CHEBI:17319"/>
        <dbReference type="ChEBI" id="CHEBI:57287"/>
        <dbReference type="ChEBI" id="CHEBI:57288"/>
        <dbReference type="ChEBI" id="CHEBI:57844"/>
        <dbReference type="ChEBI" id="CHEBI:59789"/>
        <dbReference type="ChEBI" id="CHEBI:65315"/>
        <dbReference type="ChEBI" id="CHEBI:74882"/>
        <dbReference type="EC" id="2.3.1.311"/>
    </reaction>
    <physiologicalReaction direction="left-to-right" evidence="14">
        <dbReference type="Rhea" id="RHEA:61021"/>
    </physiologicalReaction>
</comment>
<name>A0A0C5BX57_9ARCH</name>
<dbReference type="SFLD" id="SFLDG01086">
    <property type="entry name" value="elongater_protein-like"/>
    <property type="match status" value="1"/>
</dbReference>
<dbReference type="HOGENOM" id="CLU_025983_2_1_2"/>
<dbReference type="PANTHER" id="PTHR11135:SF0">
    <property type="entry name" value="ELONGATOR COMPLEX PROTEIN 3"/>
    <property type="match status" value="1"/>
</dbReference>
<gene>
    <name evidence="17" type="ORF">NPIRD3C_1684</name>
</gene>
<dbReference type="PANTHER" id="PTHR11135">
    <property type="entry name" value="HISTONE ACETYLTRANSFERASE-RELATED"/>
    <property type="match status" value="1"/>
</dbReference>
<dbReference type="Gene3D" id="3.20.20.70">
    <property type="entry name" value="Aldolase class I"/>
    <property type="match status" value="1"/>
</dbReference>
<protein>
    <recommendedName>
        <fullName evidence="13">tRNA carboxymethyluridine synthase</fullName>
        <ecNumber evidence="13">2.3.1.311</ecNumber>
    </recommendedName>
</protein>
<dbReference type="InterPro" id="IPR016181">
    <property type="entry name" value="Acyl_CoA_acyltransferase"/>
</dbReference>
<comment type="pathway">
    <text evidence="1">tRNA modification.</text>
</comment>
<dbReference type="Gene3D" id="3.40.630.30">
    <property type="match status" value="1"/>
</dbReference>
<dbReference type="GO" id="GO:0005737">
    <property type="term" value="C:cytoplasm"/>
    <property type="evidence" value="ECO:0007669"/>
    <property type="project" value="TreeGrafter"/>
</dbReference>
<dbReference type="InterPro" id="IPR058240">
    <property type="entry name" value="rSAM_sf"/>
</dbReference>
<keyword evidence="3" id="KW-0004">4Fe-4S</keyword>
<dbReference type="EC" id="2.3.1.311" evidence="13"/>
<dbReference type="Pfam" id="PF16199">
    <property type="entry name" value="Radical_SAM_C"/>
    <property type="match status" value="1"/>
</dbReference>
<evidence type="ECO:0000313" key="17">
    <source>
        <dbReference type="EMBL" id="AJM92896.1"/>
    </source>
</evidence>
<feature type="binding site" evidence="15">
    <location>
        <position position="91"/>
    </location>
    <ligand>
        <name>[4Fe-4S] cluster</name>
        <dbReference type="ChEBI" id="CHEBI:49883"/>
        <note>4Fe-4S-S-AdoMet</note>
    </ligand>
</feature>
<evidence type="ECO:0000256" key="8">
    <source>
        <dbReference type="ARBA" id="ARBA00022723"/>
    </source>
</evidence>
<keyword evidence="18" id="KW-1185">Reference proteome</keyword>